<feature type="chain" id="PRO_5034097953" description="Asl1-like glycosyl hydrolase catalytic domain-containing protein" evidence="2">
    <location>
        <begin position="22"/>
        <end position="404"/>
    </location>
</feature>
<dbReference type="InterPro" id="IPR024655">
    <property type="entry name" value="Asl1_glyco_hydro_catalytic"/>
</dbReference>
<dbReference type="AlphaFoldDB" id="A0A8H3YEU7"/>
<evidence type="ECO:0000256" key="2">
    <source>
        <dbReference type="SAM" id="SignalP"/>
    </source>
</evidence>
<evidence type="ECO:0000259" key="3">
    <source>
        <dbReference type="Pfam" id="PF11790"/>
    </source>
</evidence>
<protein>
    <recommendedName>
        <fullName evidence="3">Asl1-like glycosyl hydrolase catalytic domain-containing protein</fullName>
    </recommendedName>
</protein>
<dbReference type="Pfam" id="PF11790">
    <property type="entry name" value="Glyco_hydro_cc"/>
    <property type="match status" value="1"/>
</dbReference>
<feature type="compositionally biased region" description="Low complexity" evidence="1">
    <location>
        <begin position="121"/>
        <end position="149"/>
    </location>
</feature>
<dbReference type="OrthoDB" id="5959761at2759"/>
<name>A0A8H3YEU7_9TREE</name>
<accession>A0A8H3YEU7</accession>
<dbReference type="GO" id="GO:0071966">
    <property type="term" value="P:fungal-type cell wall polysaccharide metabolic process"/>
    <property type="evidence" value="ECO:0007669"/>
    <property type="project" value="TreeGrafter"/>
</dbReference>
<dbReference type="InterPro" id="IPR053183">
    <property type="entry name" value="ASL1"/>
</dbReference>
<reference evidence="4" key="1">
    <citation type="submission" date="2020-07" db="EMBL/GenBank/DDBJ databases">
        <title>Draft Genome Sequence of a Deep-Sea Yeast, Naganishia (Cryptococcus) liquefaciens strain N6.</title>
        <authorList>
            <person name="Han Y.W."/>
            <person name="Kajitani R."/>
            <person name="Morimoto H."/>
            <person name="Parhat M."/>
            <person name="Tsubouchi H."/>
            <person name="Bakenova O."/>
            <person name="Ogata M."/>
            <person name="Argunhan B."/>
            <person name="Aoki R."/>
            <person name="Kajiwara S."/>
            <person name="Itoh T."/>
            <person name="Iwasaki H."/>
        </authorList>
    </citation>
    <scope>NUCLEOTIDE SEQUENCE</scope>
    <source>
        <strain evidence="4">N6</strain>
    </source>
</reference>
<evidence type="ECO:0000313" key="4">
    <source>
        <dbReference type="EMBL" id="GHJ86874.1"/>
    </source>
</evidence>
<sequence>MLTSIVRVMALAAPLTTTLLGAVTLNANGVSAASRHAPAHNRRSSQHARLASAQQAKRSNGGKKLRRRGDGKACKIRSTDQSSIAQDSAPTAASSAWSEPSSTPAANAWVNTADAASAAPTSTYEAPASSDAPAASSTSSQAAVVTSTPGSGDSDGAFGLAWPNGDWDAEGQPGWIGQYASGAHWYYTWSPHGCQKADELGLEFVPMIWGAKDCNDDFWNAANSWPSSVKHVLFFNEPNEISQSNISPEDAVQYWKQYMTPLGEKGYKLGMAAPTNAPSGLEWVKKFVELCPECHYDFQPLHWYDVNAEGFKEYIDSFYQATGKPIWVTEYACQSFNWGTPQCSSDQTWALHQEMAKWFDANPNVERYSPFGAMRQMQGVNEDNRLMDVNGWITSLGDWYVNSA</sequence>
<dbReference type="Proteomes" id="UP000620104">
    <property type="component" value="Unassembled WGS sequence"/>
</dbReference>
<dbReference type="GO" id="GO:0009277">
    <property type="term" value="C:fungal-type cell wall"/>
    <property type="evidence" value="ECO:0007669"/>
    <property type="project" value="TreeGrafter"/>
</dbReference>
<dbReference type="SUPFAM" id="SSF51445">
    <property type="entry name" value="(Trans)glycosidases"/>
    <property type="match status" value="1"/>
</dbReference>
<feature type="compositionally biased region" description="Polar residues" evidence="1">
    <location>
        <begin position="79"/>
        <end position="104"/>
    </location>
</feature>
<feature type="region of interest" description="Disordered" evidence="1">
    <location>
        <begin position="52"/>
        <end position="105"/>
    </location>
</feature>
<dbReference type="PANTHER" id="PTHR34154">
    <property type="entry name" value="ALKALI-SENSITIVE LINKAGE PROTEIN 1"/>
    <property type="match status" value="1"/>
</dbReference>
<dbReference type="PANTHER" id="PTHR34154:SF3">
    <property type="entry name" value="ALKALI-SENSITIVE LINKAGE PROTEIN 1"/>
    <property type="match status" value="1"/>
</dbReference>
<dbReference type="InterPro" id="IPR017853">
    <property type="entry name" value="GH"/>
</dbReference>
<evidence type="ECO:0000313" key="5">
    <source>
        <dbReference type="Proteomes" id="UP000620104"/>
    </source>
</evidence>
<feature type="domain" description="Asl1-like glycosyl hydrolase catalytic" evidence="3">
    <location>
        <begin position="160"/>
        <end position="400"/>
    </location>
</feature>
<feature type="region of interest" description="Disordered" evidence="1">
    <location>
        <begin position="121"/>
        <end position="164"/>
    </location>
</feature>
<proteinExistence type="predicted"/>
<evidence type="ECO:0000256" key="1">
    <source>
        <dbReference type="SAM" id="MobiDB-lite"/>
    </source>
</evidence>
<organism evidence="4 5">
    <name type="scientific">Naganishia liquefaciens</name>
    <dbReference type="NCBI Taxonomy" id="104408"/>
    <lineage>
        <taxon>Eukaryota</taxon>
        <taxon>Fungi</taxon>
        <taxon>Dikarya</taxon>
        <taxon>Basidiomycota</taxon>
        <taxon>Agaricomycotina</taxon>
        <taxon>Tremellomycetes</taxon>
        <taxon>Filobasidiales</taxon>
        <taxon>Filobasidiaceae</taxon>
        <taxon>Naganishia</taxon>
    </lineage>
</organism>
<comment type="caution">
    <text evidence="4">The sequence shown here is derived from an EMBL/GenBank/DDBJ whole genome shotgun (WGS) entry which is preliminary data.</text>
</comment>
<dbReference type="EMBL" id="BLZA01000019">
    <property type="protein sequence ID" value="GHJ86874.1"/>
    <property type="molecule type" value="Genomic_DNA"/>
</dbReference>
<keyword evidence="2" id="KW-0732">Signal</keyword>
<gene>
    <name evidence="4" type="ORF">NliqN6_3276</name>
</gene>
<keyword evidence="5" id="KW-1185">Reference proteome</keyword>
<feature type="signal peptide" evidence="2">
    <location>
        <begin position="1"/>
        <end position="21"/>
    </location>
</feature>